<evidence type="ECO:0008006" key="4">
    <source>
        <dbReference type="Google" id="ProtNLM"/>
    </source>
</evidence>
<protein>
    <recommendedName>
        <fullName evidence="4">PH domain-containing protein</fullName>
    </recommendedName>
</protein>
<keyword evidence="3" id="KW-1185">Reference proteome</keyword>
<comment type="caution">
    <text evidence="2">The sequence shown here is derived from an EMBL/GenBank/DDBJ whole genome shotgun (WGS) entry which is preliminary data.</text>
</comment>
<evidence type="ECO:0000313" key="2">
    <source>
        <dbReference type="EMBL" id="KAK6637588.1"/>
    </source>
</evidence>
<name>A0ABR1BBZ0_POLSC</name>
<feature type="region of interest" description="Disordered" evidence="1">
    <location>
        <begin position="1"/>
        <end position="63"/>
    </location>
</feature>
<dbReference type="Proteomes" id="UP001359485">
    <property type="component" value="Unassembled WGS sequence"/>
</dbReference>
<feature type="compositionally biased region" description="Basic and acidic residues" evidence="1">
    <location>
        <begin position="27"/>
        <end position="43"/>
    </location>
</feature>
<evidence type="ECO:0000256" key="1">
    <source>
        <dbReference type="SAM" id="MobiDB-lite"/>
    </source>
</evidence>
<reference evidence="2 3" key="1">
    <citation type="submission" date="2023-09" db="EMBL/GenBank/DDBJ databases">
        <title>Genomes of two closely related lineages of the louse Polyplax serrata with different host specificities.</title>
        <authorList>
            <person name="Martinu J."/>
            <person name="Tarabai H."/>
            <person name="Stefka J."/>
            <person name="Hypsa V."/>
        </authorList>
    </citation>
    <scope>NUCLEOTIDE SEQUENCE [LARGE SCALE GENOMIC DNA]</scope>
    <source>
        <strain evidence="2">98ZLc_SE</strain>
    </source>
</reference>
<gene>
    <name evidence="2" type="ORF">RUM44_008010</name>
</gene>
<proteinExistence type="predicted"/>
<feature type="region of interest" description="Disordered" evidence="1">
    <location>
        <begin position="93"/>
        <end position="115"/>
    </location>
</feature>
<accession>A0ABR1BBZ0</accession>
<evidence type="ECO:0000313" key="3">
    <source>
        <dbReference type="Proteomes" id="UP001359485"/>
    </source>
</evidence>
<dbReference type="EMBL" id="JAWJWF010000002">
    <property type="protein sequence ID" value="KAK6637588.1"/>
    <property type="molecule type" value="Genomic_DNA"/>
</dbReference>
<sequence>MSTGTHPGHRKTSEGDAFDRVSSIQTKETKDASTPRAWEKDGGSQRTRTPGKESEDGEREKKKVAKVDKNLLFAESPTQNLARIHIFSKNGRRWRNEHRPSSSRSSTTYNLSPLSNPESITEVFRGTSDSDLQEWSAAFLDVKPQVILHDRLMTDAALGTVPIKTEHSYSLNSDGDSSPDSPISLDRIDGLVVRLYRLKLPEV</sequence>
<feature type="compositionally biased region" description="Basic and acidic residues" evidence="1">
    <location>
        <begin position="50"/>
        <end position="63"/>
    </location>
</feature>
<organism evidence="2 3">
    <name type="scientific">Polyplax serrata</name>
    <name type="common">Common mouse louse</name>
    <dbReference type="NCBI Taxonomy" id="468196"/>
    <lineage>
        <taxon>Eukaryota</taxon>
        <taxon>Metazoa</taxon>
        <taxon>Ecdysozoa</taxon>
        <taxon>Arthropoda</taxon>
        <taxon>Hexapoda</taxon>
        <taxon>Insecta</taxon>
        <taxon>Pterygota</taxon>
        <taxon>Neoptera</taxon>
        <taxon>Paraneoptera</taxon>
        <taxon>Psocodea</taxon>
        <taxon>Troctomorpha</taxon>
        <taxon>Phthiraptera</taxon>
        <taxon>Anoplura</taxon>
        <taxon>Polyplacidae</taxon>
        <taxon>Polyplax</taxon>
    </lineage>
</organism>